<dbReference type="EC" id="2.7.11.1" evidence="3"/>
<dbReference type="InterPro" id="IPR051809">
    <property type="entry name" value="Plant_receptor-like_S/T_kinase"/>
</dbReference>
<dbReference type="InterPro" id="IPR003591">
    <property type="entry name" value="Leu-rich_rpt_typical-subtyp"/>
</dbReference>
<dbReference type="GO" id="GO:0005524">
    <property type="term" value="F:ATP binding"/>
    <property type="evidence" value="ECO:0007669"/>
    <property type="project" value="UniProtKB-UniRule"/>
</dbReference>
<keyword evidence="16" id="KW-0325">Glycoprotein</keyword>
<accession>A0A7N2R9U8</accession>
<dbReference type="InterPro" id="IPR017441">
    <property type="entry name" value="Protein_kinase_ATP_BS"/>
</dbReference>
<keyword evidence="11 17" id="KW-0547">Nucleotide-binding</keyword>
<evidence type="ECO:0000256" key="1">
    <source>
        <dbReference type="ARBA" id="ARBA00004162"/>
    </source>
</evidence>
<evidence type="ECO:0000256" key="8">
    <source>
        <dbReference type="ARBA" id="ARBA00022692"/>
    </source>
</evidence>
<dbReference type="Gene3D" id="3.30.200.20">
    <property type="entry name" value="Phosphorylase Kinase, domain 1"/>
    <property type="match status" value="1"/>
</dbReference>
<dbReference type="OrthoDB" id="676979at2759"/>
<dbReference type="Proteomes" id="UP000594261">
    <property type="component" value="Chromosome 8"/>
</dbReference>
<keyword evidence="22" id="KW-1185">Reference proteome</keyword>
<dbReference type="FunFam" id="3.30.200.20:FF:000432">
    <property type="entry name" value="LRR receptor-like serine/threonine-protein kinase EFR"/>
    <property type="match status" value="1"/>
</dbReference>
<evidence type="ECO:0000256" key="9">
    <source>
        <dbReference type="ARBA" id="ARBA00022729"/>
    </source>
</evidence>
<keyword evidence="7" id="KW-0808">Transferase</keyword>
<protein>
    <recommendedName>
        <fullName evidence="3">non-specific serine/threonine protein kinase</fullName>
        <ecNumber evidence="3">2.7.11.1</ecNumber>
    </recommendedName>
</protein>
<dbReference type="EnsemblPlants" id="QL08p061571:mrna">
    <property type="protein sequence ID" value="QL08p061571:mrna"/>
    <property type="gene ID" value="QL08p061571"/>
</dbReference>
<evidence type="ECO:0000256" key="13">
    <source>
        <dbReference type="ARBA" id="ARBA00022840"/>
    </source>
</evidence>
<evidence type="ECO:0000256" key="7">
    <source>
        <dbReference type="ARBA" id="ARBA00022679"/>
    </source>
</evidence>
<dbReference type="Gene3D" id="1.10.510.10">
    <property type="entry name" value="Transferase(Phosphotransferase) domain 1"/>
    <property type="match status" value="1"/>
</dbReference>
<dbReference type="RefSeq" id="XP_030930242.1">
    <property type="nucleotide sequence ID" value="XM_031074382.1"/>
</dbReference>
<keyword evidence="8 18" id="KW-0812">Transmembrane</keyword>
<keyword evidence="5" id="KW-0723">Serine/threonine-protein kinase</keyword>
<dbReference type="PANTHER" id="PTHR27008:SF592">
    <property type="entry name" value="LEUCINE-RICH REPEAT RECEPTOR-LIKE PROTEIN KINASE FAMILY PROTEIN-RELATED"/>
    <property type="match status" value="1"/>
</dbReference>
<feature type="transmembrane region" description="Helical" evidence="18">
    <location>
        <begin position="649"/>
        <end position="671"/>
    </location>
</feature>
<keyword evidence="15 18" id="KW-0472">Membrane</keyword>
<evidence type="ECO:0000256" key="16">
    <source>
        <dbReference type="ARBA" id="ARBA00023180"/>
    </source>
</evidence>
<dbReference type="PROSITE" id="PS00107">
    <property type="entry name" value="PROTEIN_KINASE_ATP"/>
    <property type="match status" value="1"/>
</dbReference>
<dbReference type="InterPro" id="IPR001611">
    <property type="entry name" value="Leu-rich_rpt"/>
</dbReference>
<dbReference type="SUPFAM" id="SSF52058">
    <property type="entry name" value="L domain-like"/>
    <property type="match status" value="2"/>
</dbReference>
<dbReference type="Pfam" id="PF07714">
    <property type="entry name" value="PK_Tyr_Ser-Thr"/>
    <property type="match status" value="1"/>
</dbReference>
<sequence length="1059" mass="116966">MKLHQTNLFAFWPILLFSISLLCLLQPTMTAIPPTNETDRSALLKFKESITNTYMMLSSWNDSMHFCHSSGITCGRRHQRVTALDLQGYKLRGSISPYIGNLTFLRIINLQNNSFYDKIPHEVGRLFRLQELYLNNNTLEGEVPSILSNCSNARIINFNWNELNGKIPAELGSLKKLETLALRANNLTGRIPQSFGNLSSIRNLSLPVNKLVGNIPYHIGHLKSLVRFSISANEISGTIPSSLYNISSLQIISVSINQLSGTLPANIGLTLFNLKLLLFGINEFSGPIPISLCNASQLQVLDLGLNNFSGLVPTNLGNLPDLWYIDLYSNCLGRGLDFLKSLTNCSGLDFLDFGTNQFGGVLPIHVGNLSTQLTGLYFGSNEISGTIPVTLGNLVNLIALGLENNLFTGLIPTIFEKFQKIQKLTLNGNRLLGEIPTSIGNLTQLFELHLDGNRLEGSIPPSLGNCQNLQILSISQNNLSGFIPPQLIGLSSLPILLNLSHNSFSGKLPFEIGNLKNIYQLDISENNLSGEIPSSIGDCLSLEYLSLEGNSFEGSLPSSIAFLKGLKFLDVSRNNLSGSIPKGLEKLPFLKELNLSFNDIKGELPTEGVFKNASAISVIGNTKLCGGVPQLLLPPCPIEVIKPTKSLSFTLKIATIVVVVCFLLFSFILFLHRRKKSKRNSSSLDSTIDLLPNVSYKMLYQATNGFSPSNLVGTGSFGFVYKGVLHPEERLVAVKVLNLQRKGASKSFMAECNVLRNIRHRNLVKILTCCSSMDYSGNQFKALVFEFMTNGSLDIWLHPKINREDQSGVLSLLQRLNIAIDVACALDYLHNHFVQPIIHCDLKPSNILIDNDMVAHVSDFGLARLVSTVTDSSQKQSSTIGIKGSIGYAAPEYGMGDEVSTAGDVYSFGVFLMEMFLGKRPTDEMFKDDLNLHNFVKMALPKRLVQIVDPTLLIREVEEIPAVAVLAREYNNENEIEAEEVNQGNVNHCQVEANVYKCLVSVLEIGLACSMESPKERMNMEEVSKELHSIKNAFLGSRFEEVRESKLRSFYISNLNLLK</sequence>
<keyword evidence="10" id="KW-0677">Repeat</keyword>
<dbReference type="Pfam" id="PF08263">
    <property type="entry name" value="LRRNT_2"/>
    <property type="match status" value="1"/>
</dbReference>
<evidence type="ECO:0000256" key="18">
    <source>
        <dbReference type="SAM" id="Phobius"/>
    </source>
</evidence>
<evidence type="ECO:0000256" key="2">
    <source>
        <dbReference type="ARBA" id="ARBA00008684"/>
    </source>
</evidence>
<dbReference type="Pfam" id="PF00560">
    <property type="entry name" value="LRR_1"/>
    <property type="match status" value="10"/>
</dbReference>
<evidence type="ECO:0000256" key="15">
    <source>
        <dbReference type="ARBA" id="ARBA00023136"/>
    </source>
</evidence>
<evidence type="ECO:0000256" key="5">
    <source>
        <dbReference type="ARBA" id="ARBA00022527"/>
    </source>
</evidence>
<evidence type="ECO:0000256" key="3">
    <source>
        <dbReference type="ARBA" id="ARBA00012513"/>
    </source>
</evidence>
<organism evidence="21 22">
    <name type="scientific">Quercus lobata</name>
    <name type="common">Valley oak</name>
    <dbReference type="NCBI Taxonomy" id="97700"/>
    <lineage>
        <taxon>Eukaryota</taxon>
        <taxon>Viridiplantae</taxon>
        <taxon>Streptophyta</taxon>
        <taxon>Embryophyta</taxon>
        <taxon>Tracheophyta</taxon>
        <taxon>Spermatophyta</taxon>
        <taxon>Magnoliopsida</taxon>
        <taxon>eudicotyledons</taxon>
        <taxon>Gunneridae</taxon>
        <taxon>Pentapetalae</taxon>
        <taxon>rosids</taxon>
        <taxon>fabids</taxon>
        <taxon>Fagales</taxon>
        <taxon>Fagaceae</taxon>
        <taxon>Quercus</taxon>
    </lineage>
</organism>
<dbReference type="InterPro" id="IPR001245">
    <property type="entry name" value="Ser-Thr/Tyr_kinase_cat_dom"/>
</dbReference>
<dbReference type="GO" id="GO:0005886">
    <property type="term" value="C:plasma membrane"/>
    <property type="evidence" value="ECO:0007669"/>
    <property type="project" value="UniProtKB-SubCell"/>
</dbReference>
<dbReference type="InterPro" id="IPR008271">
    <property type="entry name" value="Ser/Thr_kinase_AS"/>
</dbReference>
<dbReference type="SMART" id="SM00369">
    <property type="entry name" value="LRR_TYP"/>
    <property type="match status" value="7"/>
</dbReference>
<feature type="chain" id="PRO_5029865066" description="non-specific serine/threonine protein kinase" evidence="19">
    <location>
        <begin position="31"/>
        <end position="1059"/>
    </location>
</feature>
<evidence type="ECO:0000259" key="20">
    <source>
        <dbReference type="PROSITE" id="PS50011"/>
    </source>
</evidence>
<dbReference type="KEGG" id="qlo:115955958"/>
<keyword evidence="4" id="KW-1003">Cell membrane</keyword>
<dbReference type="SMART" id="SM00220">
    <property type="entry name" value="S_TKc"/>
    <property type="match status" value="1"/>
</dbReference>
<dbReference type="PANTHER" id="PTHR27008">
    <property type="entry name" value="OS04G0122200 PROTEIN"/>
    <property type="match status" value="1"/>
</dbReference>
<feature type="domain" description="Protein kinase" evidence="20">
    <location>
        <begin position="706"/>
        <end position="1035"/>
    </location>
</feature>
<feature type="binding site" evidence="17">
    <location>
        <position position="735"/>
    </location>
    <ligand>
        <name>ATP</name>
        <dbReference type="ChEBI" id="CHEBI:30616"/>
    </ligand>
</feature>
<evidence type="ECO:0000256" key="19">
    <source>
        <dbReference type="SAM" id="SignalP"/>
    </source>
</evidence>
<dbReference type="InterPro" id="IPR000719">
    <property type="entry name" value="Prot_kinase_dom"/>
</dbReference>
<reference evidence="21" key="2">
    <citation type="submission" date="2021-01" db="UniProtKB">
        <authorList>
            <consortium name="EnsemblPlants"/>
        </authorList>
    </citation>
    <scope>IDENTIFICATION</scope>
</reference>
<evidence type="ECO:0000256" key="10">
    <source>
        <dbReference type="ARBA" id="ARBA00022737"/>
    </source>
</evidence>
<dbReference type="Gene3D" id="3.80.10.10">
    <property type="entry name" value="Ribonuclease Inhibitor"/>
    <property type="match status" value="3"/>
</dbReference>
<feature type="signal peptide" evidence="19">
    <location>
        <begin position="1"/>
        <end position="30"/>
    </location>
</feature>
<keyword evidence="13 17" id="KW-0067">ATP-binding</keyword>
<comment type="subcellular location">
    <subcellularLocation>
        <location evidence="1">Cell membrane</location>
        <topology evidence="1">Single-pass membrane protein</topology>
    </subcellularLocation>
</comment>
<dbReference type="GO" id="GO:0004674">
    <property type="term" value="F:protein serine/threonine kinase activity"/>
    <property type="evidence" value="ECO:0007669"/>
    <property type="project" value="UniProtKB-KW"/>
</dbReference>
<dbReference type="Gramene" id="QL08p061571:mrna">
    <property type="protein sequence ID" value="QL08p061571:mrna"/>
    <property type="gene ID" value="QL08p061571"/>
</dbReference>
<keyword evidence="14 18" id="KW-1133">Transmembrane helix</keyword>
<evidence type="ECO:0000313" key="21">
    <source>
        <dbReference type="EnsemblPlants" id="QL08p061571:mrna"/>
    </source>
</evidence>
<dbReference type="EMBL" id="LRBV02000008">
    <property type="status" value="NOT_ANNOTATED_CDS"/>
    <property type="molecule type" value="Genomic_DNA"/>
</dbReference>
<evidence type="ECO:0000256" key="11">
    <source>
        <dbReference type="ARBA" id="ARBA00022741"/>
    </source>
</evidence>
<reference evidence="21 22" key="1">
    <citation type="journal article" date="2016" name="G3 (Bethesda)">
        <title>First Draft Assembly and Annotation of the Genome of a California Endemic Oak Quercus lobata Nee (Fagaceae).</title>
        <authorList>
            <person name="Sork V.L."/>
            <person name="Fitz-Gibbon S.T."/>
            <person name="Puiu D."/>
            <person name="Crepeau M."/>
            <person name="Gugger P.F."/>
            <person name="Sherman R."/>
            <person name="Stevens K."/>
            <person name="Langley C.H."/>
            <person name="Pellegrini M."/>
            <person name="Salzberg S.L."/>
        </authorList>
    </citation>
    <scope>NUCLEOTIDE SEQUENCE [LARGE SCALE GENOMIC DNA]</scope>
    <source>
        <strain evidence="21 22">cv. SW786</strain>
    </source>
</reference>
<dbReference type="SUPFAM" id="SSF56112">
    <property type="entry name" value="Protein kinase-like (PK-like)"/>
    <property type="match status" value="1"/>
</dbReference>
<evidence type="ECO:0000256" key="12">
    <source>
        <dbReference type="ARBA" id="ARBA00022777"/>
    </source>
</evidence>
<evidence type="ECO:0000256" key="17">
    <source>
        <dbReference type="PROSITE-ProRule" id="PRU10141"/>
    </source>
</evidence>
<comment type="similarity">
    <text evidence="2">Belongs to the protein kinase superfamily. Ser/Thr protein kinase family.</text>
</comment>
<dbReference type="FunFam" id="3.80.10.10:FF:000095">
    <property type="entry name" value="LRR receptor-like serine/threonine-protein kinase GSO1"/>
    <property type="match status" value="1"/>
</dbReference>
<dbReference type="PROSITE" id="PS00108">
    <property type="entry name" value="PROTEIN_KINASE_ST"/>
    <property type="match status" value="1"/>
</dbReference>
<evidence type="ECO:0000313" key="22">
    <source>
        <dbReference type="Proteomes" id="UP000594261"/>
    </source>
</evidence>
<dbReference type="InterPro" id="IPR013210">
    <property type="entry name" value="LRR_N_plant-typ"/>
</dbReference>
<dbReference type="GeneID" id="115955958"/>
<evidence type="ECO:0000256" key="14">
    <source>
        <dbReference type="ARBA" id="ARBA00022989"/>
    </source>
</evidence>
<proteinExistence type="inferred from homology"/>
<name>A0A7N2R9U8_QUELO</name>
<keyword evidence="9 19" id="KW-0732">Signal</keyword>
<dbReference type="FunFam" id="3.80.10.10:FF:000288">
    <property type="entry name" value="LRR receptor-like serine/threonine-protein kinase EFR"/>
    <property type="match status" value="1"/>
</dbReference>
<dbReference type="InterPro" id="IPR032675">
    <property type="entry name" value="LRR_dom_sf"/>
</dbReference>
<dbReference type="OMA" id="SHFCEWR"/>
<dbReference type="InParanoid" id="A0A7N2R9U8"/>
<evidence type="ECO:0000256" key="6">
    <source>
        <dbReference type="ARBA" id="ARBA00022614"/>
    </source>
</evidence>
<keyword evidence="12" id="KW-0418">Kinase</keyword>
<dbReference type="AlphaFoldDB" id="A0A7N2R9U8"/>
<keyword evidence="6" id="KW-0433">Leucine-rich repeat</keyword>
<gene>
    <name evidence="21" type="primary">LOC115955958</name>
</gene>
<evidence type="ECO:0000256" key="4">
    <source>
        <dbReference type="ARBA" id="ARBA00022475"/>
    </source>
</evidence>
<dbReference type="InterPro" id="IPR011009">
    <property type="entry name" value="Kinase-like_dom_sf"/>
</dbReference>
<dbReference type="PROSITE" id="PS50011">
    <property type="entry name" value="PROTEIN_KINASE_DOM"/>
    <property type="match status" value="1"/>
</dbReference>
<dbReference type="SMART" id="SM00365">
    <property type="entry name" value="LRR_SD22"/>
    <property type="match status" value="6"/>
</dbReference>